<dbReference type="Proteomes" id="UP000600365">
    <property type="component" value="Unassembled WGS sequence"/>
</dbReference>
<dbReference type="InterPro" id="IPR038691">
    <property type="entry name" value="ComJ_sf"/>
</dbReference>
<gene>
    <name evidence="1" type="ORF">GCM10011579_093420</name>
</gene>
<dbReference type="Gene3D" id="2.60.34.30">
    <property type="entry name" value="Competence, DNA-entry nuclease inhibitor, ComJ"/>
    <property type="match status" value="1"/>
</dbReference>
<evidence type="ECO:0000313" key="2">
    <source>
        <dbReference type="Proteomes" id="UP000600365"/>
    </source>
</evidence>
<reference evidence="1 2" key="1">
    <citation type="journal article" date="2014" name="Int. J. Syst. Evol. Microbiol.">
        <title>Complete genome sequence of Corynebacterium casei LMG S-19264T (=DSM 44701T), isolated from a smear-ripened cheese.</title>
        <authorList>
            <consortium name="US DOE Joint Genome Institute (JGI-PGF)"/>
            <person name="Walter F."/>
            <person name="Albersmeier A."/>
            <person name="Kalinowski J."/>
            <person name="Ruckert C."/>
        </authorList>
    </citation>
    <scope>NUCLEOTIDE SEQUENCE [LARGE SCALE GENOMIC DNA]</scope>
    <source>
        <strain evidence="1 2">CGMCC 4.7111</strain>
    </source>
</reference>
<dbReference type="AlphaFoldDB" id="A0A918DA34"/>
<comment type="caution">
    <text evidence="1">The sequence shown here is derived from an EMBL/GenBank/DDBJ whole genome shotgun (WGS) entry which is preliminary data.</text>
</comment>
<accession>A0A918DA34</accession>
<keyword evidence="2" id="KW-1185">Reference proteome</keyword>
<proteinExistence type="predicted"/>
<protein>
    <submittedName>
        <fullName evidence="1">Uncharacterized protein</fullName>
    </submittedName>
</protein>
<evidence type="ECO:0000313" key="1">
    <source>
        <dbReference type="EMBL" id="GGN94186.1"/>
    </source>
</evidence>
<sequence>MFADYFQLVLTDEASESSLETAWTDQALSDRIAVVGETCGVRTEVNVDVDVEVHVGAQSPAPETRSFDHVVEAGLEVPSGRLVVMGCTDYLPDAARTDVPAGWVRIRVQKHNLARAIEADIDSDESEETMERIRIDVWPAAYAPARVLKQWVG</sequence>
<name>A0A918DA34_9ACTN</name>
<dbReference type="EMBL" id="BMMM01000030">
    <property type="protein sequence ID" value="GGN94186.1"/>
    <property type="molecule type" value="Genomic_DNA"/>
</dbReference>
<organism evidence="1 2">
    <name type="scientific">Streptomyces albiflavescens</name>
    <dbReference type="NCBI Taxonomy" id="1623582"/>
    <lineage>
        <taxon>Bacteria</taxon>
        <taxon>Bacillati</taxon>
        <taxon>Actinomycetota</taxon>
        <taxon>Actinomycetes</taxon>
        <taxon>Kitasatosporales</taxon>
        <taxon>Streptomycetaceae</taxon>
        <taxon>Streptomyces</taxon>
    </lineage>
</organism>